<dbReference type="Pfam" id="PF07735">
    <property type="entry name" value="FBA_2"/>
    <property type="match status" value="1"/>
</dbReference>
<dbReference type="EMBL" id="GL379789">
    <property type="protein sequence ID" value="EGT45691.1"/>
    <property type="molecule type" value="Genomic_DNA"/>
</dbReference>
<keyword evidence="3" id="KW-1185">Reference proteome</keyword>
<dbReference type="PANTHER" id="PTHR22899:SF1">
    <property type="entry name" value="F-BOX ASSOCIATED DOMAIN-CONTAINING PROTEIN"/>
    <property type="match status" value="1"/>
</dbReference>
<gene>
    <name evidence="2" type="ORF">CAEBREN_13643</name>
</gene>
<feature type="domain" description="Sdz-33 F-box" evidence="1">
    <location>
        <begin position="67"/>
        <end position="120"/>
    </location>
</feature>
<accession>G0MBS9</accession>
<protein>
    <recommendedName>
        <fullName evidence="1">Sdz-33 F-box domain-containing protein</fullName>
    </recommendedName>
</protein>
<dbReference type="InParanoid" id="G0MBS9"/>
<sequence length="206" mass="24209">MDSGEIDKPCFDWIVENTVGKVNTLKIYRTRIKDERAYTESLRGMANSLCLIGWYKEKNAPVVPYDLSFNVERLHINNEDWLSLNHLIDLSRRVKILSFDEVSLTSKMINDFLKLWISSELSIELSSLAIQGEGYEFRDLLAGIRYQISSMAEQKEERGWWVNENLNVSQHLFQAYKIKRNSGVEAHIIYVPKYRQHQLEAFQIRF</sequence>
<organism evidence="3">
    <name type="scientific">Caenorhabditis brenneri</name>
    <name type="common">Nematode worm</name>
    <dbReference type="NCBI Taxonomy" id="135651"/>
    <lineage>
        <taxon>Eukaryota</taxon>
        <taxon>Metazoa</taxon>
        <taxon>Ecdysozoa</taxon>
        <taxon>Nematoda</taxon>
        <taxon>Chromadorea</taxon>
        <taxon>Rhabditida</taxon>
        <taxon>Rhabditina</taxon>
        <taxon>Rhabditomorpha</taxon>
        <taxon>Rhabditoidea</taxon>
        <taxon>Rhabditidae</taxon>
        <taxon>Peloderinae</taxon>
        <taxon>Caenorhabditis</taxon>
    </lineage>
</organism>
<dbReference type="HOGENOM" id="CLU_1332969_0_0_1"/>
<reference evidence="3" key="1">
    <citation type="submission" date="2011-07" db="EMBL/GenBank/DDBJ databases">
        <authorList>
            <consortium name="Caenorhabditis brenneri Sequencing and Analysis Consortium"/>
            <person name="Wilson R.K."/>
        </authorList>
    </citation>
    <scope>NUCLEOTIDE SEQUENCE [LARGE SCALE GENOMIC DNA]</scope>
    <source>
        <strain evidence="3">PB2801</strain>
    </source>
</reference>
<evidence type="ECO:0000259" key="1">
    <source>
        <dbReference type="Pfam" id="PF07735"/>
    </source>
</evidence>
<evidence type="ECO:0000313" key="3">
    <source>
        <dbReference type="Proteomes" id="UP000008068"/>
    </source>
</evidence>
<name>G0MBS9_CAEBE</name>
<evidence type="ECO:0000313" key="2">
    <source>
        <dbReference type="EMBL" id="EGT45691.1"/>
    </source>
</evidence>
<dbReference type="InterPro" id="IPR053222">
    <property type="entry name" value="Zygotic_Embryogenesis-Asso"/>
</dbReference>
<dbReference type="Proteomes" id="UP000008068">
    <property type="component" value="Unassembled WGS sequence"/>
</dbReference>
<dbReference type="PANTHER" id="PTHR22899">
    <property type="entry name" value="CYCLIN-RELATED F-BOX FAMILY"/>
    <property type="match status" value="1"/>
</dbReference>
<proteinExistence type="predicted"/>
<dbReference type="InterPro" id="IPR012885">
    <property type="entry name" value="F-box_Sdz-33"/>
</dbReference>
<dbReference type="AlphaFoldDB" id="G0MBS9"/>